<feature type="non-terminal residue" evidence="1">
    <location>
        <position position="1"/>
    </location>
</feature>
<name>A0A6A4GG70_9AGAR</name>
<feature type="non-terminal residue" evidence="1">
    <location>
        <position position="247"/>
    </location>
</feature>
<dbReference type="Proteomes" id="UP000799118">
    <property type="component" value="Unassembled WGS sequence"/>
</dbReference>
<dbReference type="OrthoDB" id="3051850at2759"/>
<evidence type="ECO:0000313" key="1">
    <source>
        <dbReference type="EMBL" id="KAE9384393.1"/>
    </source>
</evidence>
<keyword evidence="2" id="KW-1185">Reference proteome</keyword>
<protein>
    <recommendedName>
        <fullName evidence="3">RNase H type-1 domain-containing protein</fullName>
    </recommendedName>
</protein>
<sequence length="247" mass="27874">RGQGWIVQFRHLGRMKDGMAGHHICQLFKSKAIPRMLYTADIVLAPQQKRRKGEAPKRSQVSRRLTSIQQQVAILISGAMSTSATDILNIHATLLPMELEIERHRHRAAVRLSTLPHTHSIAPRVEAAAWNTRRTRHLSPLHDLMCAYQLKPKHIEKKKAVRYKSSWDPDLVIVIAENKEEALKLLEKDDSDIRCFVDGSGYKGGVGAALVIYRNGREKGVLCFRLGADNDHEVYKGKCVSLLLALH</sequence>
<dbReference type="EMBL" id="ML770154">
    <property type="protein sequence ID" value="KAE9384393.1"/>
    <property type="molecule type" value="Genomic_DNA"/>
</dbReference>
<reference evidence="1" key="1">
    <citation type="journal article" date="2019" name="Environ. Microbiol.">
        <title>Fungal ecological strategies reflected in gene transcription - a case study of two litter decomposers.</title>
        <authorList>
            <person name="Barbi F."/>
            <person name="Kohler A."/>
            <person name="Barry K."/>
            <person name="Baskaran P."/>
            <person name="Daum C."/>
            <person name="Fauchery L."/>
            <person name="Ihrmark K."/>
            <person name="Kuo A."/>
            <person name="LaButti K."/>
            <person name="Lipzen A."/>
            <person name="Morin E."/>
            <person name="Grigoriev I.V."/>
            <person name="Henrissat B."/>
            <person name="Lindahl B."/>
            <person name="Martin F."/>
        </authorList>
    </citation>
    <scope>NUCLEOTIDE SEQUENCE</scope>
    <source>
        <strain evidence="1">JB14</strain>
    </source>
</reference>
<evidence type="ECO:0000313" key="2">
    <source>
        <dbReference type="Proteomes" id="UP000799118"/>
    </source>
</evidence>
<dbReference type="AlphaFoldDB" id="A0A6A4GG70"/>
<organism evidence="1 2">
    <name type="scientific">Gymnopus androsaceus JB14</name>
    <dbReference type="NCBI Taxonomy" id="1447944"/>
    <lineage>
        <taxon>Eukaryota</taxon>
        <taxon>Fungi</taxon>
        <taxon>Dikarya</taxon>
        <taxon>Basidiomycota</taxon>
        <taxon>Agaricomycotina</taxon>
        <taxon>Agaricomycetes</taxon>
        <taxon>Agaricomycetidae</taxon>
        <taxon>Agaricales</taxon>
        <taxon>Marasmiineae</taxon>
        <taxon>Omphalotaceae</taxon>
        <taxon>Gymnopus</taxon>
    </lineage>
</organism>
<gene>
    <name evidence="1" type="ORF">BT96DRAFT_767517</name>
</gene>
<accession>A0A6A4GG70</accession>
<proteinExistence type="predicted"/>
<evidence type="ECO:0008006" key="3">
    <source>
        <dbReference type="Google" id="ProtNLM"/>
    </source>
</evidence>